<evidence type="ECO:0000313" key="2">
    <source>
        <dbReference type="EMBL" id="CAA7401858.1"/>
    </source>
</evidence>
<proteinExistence type="predicted"/>
<name>A0A7I8KXR4_SPIIN</name>
<dbReference type="EMBL" id="LR746272">
    <property type="protein sequence ID" value="CAA7401858.1"/>
    <property type="molecule type" value="Genomic_DNA"/>
</dbReference>
<organism evidence="2 3">
    <name type="scientific">Spirodela intermedia</name>
    <name type="common">Intermediate duckweed</name>
    <dbReference type="NCBI Taxonomy" id="51605"/>
    <lineage>
        <taxon>Eukaryota</taxon>
        <taxon>Viridiplantae</taxon>
        <taxon>Streptophyta</taxon>
        <taxon>Embryophyta</taxon>
        <taxon>Tracheophyta</taxon>
        <taxon>Spermatophyta</taxon>
        <taxon>Magnoliopsida</taxon>
        <taxon>Liliopsida</taxon>
        <taxon>Araceae</taxon>
        <taxon>Lemnoideae</taxon>
        <taxon>Spirodela</taxon>
    </lineage>
</organism>
<reference evidence="2" key="1">
    <citation type="submission" date="2020-02" db="EMBL/GenBank/DDBJ databases">
        <authorList>
            <person name="Scholz U."/>
            <person name="Mascher M."/>
            <person name="Fiebig A."/>
        </authorList>
    </citation>
    <scope>NUCLEOTIDE SEQUENCE</scope>
</reference>
<dbReference type="EMBL" id="LR743596">
    <property type="protein sequence ID" value="CAA2625789.1"/>
    <property type="molecule type" value="Genomic_DNA"/>
</dbReference>
<evidence type="ECO:0000313" key="3">
    <source>
        <dbReference type="Proteomes" id="UP000663760"/>
    </source>
</evidence>
<protein>
    <submittedName>
        <fullName evidence="2">Uncharacterized protein</fullName>
    </submittedName>
</protein>
<evidence type="ECO:0000313" key="1">
    <source>
        <dbReference type="EMBL" id="CAA2625789.1"/>
    </source>
</evidence>
<accession>A0A7I8KXR4</accession>
<dbReference type="AlphaFoldDB" id="A0A7I8KXR4"/>
<gene>
    <name evidence="1" type="ORF">SI7747_09011524</name>
    <name evidence="2" type="ORF">SI8410_09012536</name>
</gene>
<keyword evidence="3" id="KW-1185">Reference proteome</keyword>
<sequence length="41" mass="4334">MDRADTSGFVSGGSAVAQKIRSALRPARVDLQDGVPLETNF</sequence>
<dbReference type="Proteomes" id="UP000663760">
    <property type="component" value="Chromosome 9"/>
</dbReference>